<evidence type="ECO:0000256" key="5">
    <source>
        <dbReference type="ARBA" id="ARBA00022989"/>
    </source>
</evidence>
<feature type="transmembrane region" description="Helical" evidence="7">
    <location>
        <begin position="169"/>
        <end position="189"/>
    </location>
</feature>
<comment type="caution">
    <text evidence="9">The sequence shown here is derived from an EMBL/GenBank/DDBJ whole genome shotgun (WGS) entry which is preliminary data.</text>
</comment>
<evidence type="ECO:0000256" key="7">
    <source>
        <dbReference type="SAM" id="Phobius"/>
    </source>
</evidence>
<keyword evidence="5 7" id="KW-1133">Transmembrane helix</keyword>
<dbReference type="RefSeq" id="WP_194848291.1">
    <property type="nucleotide sequence ID" value="NZ_JAAEJV010000056.1"/>
</dbReference>
<evidence type="ECO:0000256" key="6">
    <source>
        <dbReference type="ARBA" id="ARBA00023136"/>
    </source>
</evidence>
<keyword evidence="6 7" id="KW-0472">Membrane</keyword>
<feature type="transmembrane region" description="Helical" evidence="7">
    <location>
        <begin position="288"/>
        <end position="306"/>
    </location>
</feature>
<keyword evidence="10" id="KW-1185">Reference proteome</keyword>
<evidence type="ECO:0000256" key="4">
    <source>
        <dbReference type="ARBA" id="ARBA00022692"/>
    </source>
</evidence>
<reference evidence="9 10" key="1">
    <citation type="submission" date="2020-01" db="EMBL/GenBank/DDBJ databases">
        <title>Draft genome sequence of Cand. Neptunochlamydia vexilliferae K9.</title>
        <authorList>
            <person name="Schulz F."/>
            <person name="Koestlbacher S."/>
            <person name="Wascher F."/>
            <person name="Pizzetti I."/>
            <person name="Horn M."/>
        </authorList>
    </citation>
    <scope>NUCLEOTIDE SEQUENCE [LARGE SCALE GENOMIC DNA]</scope>
    <source>
        <strain evidence="9 10">K9</strain>
    </source>
</reference>
<dbReference type="InterPro" id="IPR036259">
    <property type="entry name" value="MFS_trans_sf"/>
</dbReference>
<gene>
    <name evidence="9" type="ORF">NEPTK9_001491</name>
</gene>
<feature type="transmembrane region" description="Helical" evidence="7">
    <location>
        <begin position="75"/>
        <end position="96"/>
    </location>
</feature>
<feature type="domain" description="Major facilitator superfamily (MFS) profile" evidence="8">
    <location>
        <begin position="37"/>
        <end position="432"/>
    </location>
</feature>
<feature type="transmembrane region" description="Helical" evidence="7">
    <location>
        <begin position="315"/>
        <end position="334"/>
    </location>
</feature>
<accession>A0ABS0B0S3</accession>
<evidence type="ECO:0000256" key="2">
    <source>
        <dbReference type="ARBA" id="ARBA00022448"/>
    </source>
</evidence>
<keyword evidence="4 7" id="KW-0812">Transmembrane</keyword>
<organism evidence="9 10">
    <name type="scientific">Candidatus Neptunichlamydia vexilliferae</name>
    <dbReference type="NCBI Taxonomy" id="1651774"/>
    <lineage>
        <taxon>Bacteria</taxon>
        <taxon>Pseudomonadati</taxon>
        <taxon>Chlamydiota</taxon>
        <taxon>Chlamydiia</taxon>
        <taxon>Parachlamydiales</taxon>
        <taxon>Simkaniaceae</taxon>
        <taxon>Candidatus Neptunichlamydia</taxon>
    </lineage>
</organism>
<dbReference type="PANTHER" id="PTHR43266">
    <property type="entry name" value="MACROLIDE-EFFLUX PROTEIN"/>
    <property type="match status" value="1"/>
</dbReference>
<dbReference type="PROSITE" id="PS50850">
    <property type="entry name" value="MFS"/>
    <property type="match status" value="1"/>
</dbReference>
<dbReference type="Gene3D" id="1.20.1250.20">
    <property type="entry name" value="MFS general substrate transporter like domains"/>
    <property type="match status" value="1"/>
</dbReference>
<dbReference type="Proteomes" id="UP001194714">
    <property type="component" value="Unassembled WGS sequence"/>
</dbReference>
<feature type="transmembrane region" description="Helical" evidence="7">
    <location>
        <begin position="410"/>
        <end position="433"/>
    </location>
</feature>
<feature type="transmembrane region" description="Helical" evidence="7">
    <location>
        <begin position="250"/>
        <end position="268"/>
    </location>
</feature>
<evidence type="ECO:0000256" key="3">
    <source>
        <dbReference type="ARBA" id="ARBA00022475"/>
    </source>
</evidence>
<evidence type="ECO:0000313" key="9">
    <source>
        <dbReference type="EMBL" id="MBF5059967.1"/>
    </source>
</evidence>
<feature type="transmembrane region" description="Helical" evidence="7">
    <location>
        <begin position="38"/>
        <end position="63"/>
    </location>
</feature>
<feature type="transmembrane region" description="Helical" evidence="7">
    <location>
        <begin position="131"/>
        <end position="148"/>
    </location>
</feature>
<proteinExistence type="predicted"/>
<dbReference type="Pfam" id="PF07690">
    <property type="entry name" value="MFS_1"/>
    <property type="match status" value="1"/>
</dbReference>
<feature type="transmembrane region" description="Helical" evidence="7">
    <location>
        <begin position="201"/>
        <end position="219"/>
    </location>
</feature>
<sequence>MALFKKKNEKRGFFQTIEDTLERFGFLKRESFFERHSIHFLNIAQFLGVINDNFFKYLIVFLFIDLKGIEASPIILTWVGIVYVLPFLLFSSGAGVLADRFSKQRMVIFLKFTEMIIMALGIIAFAFKSDWASYSLLFLLSMQSAFFGPPKYSIIPELVKEQKIPKANGLITSFTYFGVVVGTFLASFLTQVTDKNFPLTAVFATLIAIFGFIASVFIPKTLPKHSRKRVNPLFVYEIYKNLRYASRTPYLLAAIFGSASFLFIGAYFQLNIIPYAVQSMGYSEIAGGYLFLLTAVGIACGALLAGKMSHQRPEVGMACIAGLLLSALTFLIGVFHDFHIFIFISLFGLGVFGGLYIVPFDSFVQRYAPEIRRGQIVAASNFLSFCGVLIAPILLFVFSEGVDLSAAQGFMITAGIVFLCVLTVTSRLSGYFFNYLARVFVKPLYKVEMNHSPLGQEKPVVLLWKRIKGIHISLLAAFNPELHFYIPRTKKRYIDSFLKLFSAVDFIYVKDLKEGALKTFLKKVNKRKHQIPCLLFPYPEFLEEKSSAKLIRELKKTKDFDLVFVHINRVSRKEQIDRKHFKRAKISFSFKNHR</sequence>
<feature type="transmembrane region" description="Helical" evidence="7">
    <location>
        <begin position="108"/>
        <end position="125"/>
    </location>
</feature>
<dbReference type="InterPro" id="IPR011701">
    <property type="entry name" value="MFS"/>
</dbReference>
<dbReference type="CDD" id="cd06173">
    <property type="entry name" value="MFS_MefA_like"/>
    <property type="match status" value="1"/>
</dbReference>
<dbReference type="EMBL" id="JAAEJV010000056">
    <property type="protein sequence ID" value="MBF5059967.1"/>
    <property type="molecule type" value="Genomic_DNA"/>
</dbReference>
<dbReference type="InterPro" id="IPR020846">
    <property type="entry name" value="MFS_dom"/>
</dbReference>
<keyword evidence="3" id="KW-1003">Cell membrane</keyword>
<feature type="transmembrane region" description="Helical" evidence="7">
    <location>
        <begin position="376"/>
        <end position="398"/>
    </location>
</feature>
<name>A0ABS0B0S3_9BACT</name>
<evidence type="ECO:0000256" key="1">
    <source>
        <dbReference type="ARBA" id="ARBA00004651"/>
    </source>
</evidence>
<evidence type="ECO:0000313" key="10">
    <source>
        <dbReference type="Proteomes" id="UP001194714"/>
    </source>
</evidence>
<evidence type="ECO:0000259" key="8">
    <source>
        <dbReference type="PROSITE" id="PS50850"/>
    </source>
</evidence>
<keyword evidence="2" id="KW-0813">Transport</keyword>
<protein>
    <recommendedName>
        <fullName evidence="8">Major facilitator superfamily (MFS) profile domain-containing protein</fullName>
    </recommendedName>
</protein>
<dbReference type="PANTHER" id="PTHR43266:SF2">
    <property type="entry name" value="MAJOR FACILITATOR SUPERFAMILY (MFS) PROFILE DOMAIN-CONTAINING PROTEIN"/>
    <property type="match status" value="1"/>
</dbReference>
<comment type="subcellular location">
    <subcellularLocation>
        <location evidence="1">Cell membrane</location>
        <topology evidence="1">Multi-pass membrane protein</topology>
    </subcellularLocation>
</comment>
<feature type="transmembrane region" description="Helical" evidence="7">
    <location>
        <begin position="340"/>
        <end position="364"/>
    </location>
</feature>
<dbReference type="SUPFAM" id="SSF103473">
    <property type="entry name" value="MFS general substrate transporter"/>
    <property type="match status" value="1"/>
</dbReference>